<dbReference type="PANTHER" id="PTHR21266:SF60">
    <property type="entry name" value="3-KETOSTEROID-9-ALPHA-MONOOXYGENASE, OXYGENASE COMPONENT"/>
    <property type="match status" value="1"/>
</dbReference>
<keyword evidence="3" id="KW-0560">Oxidoreductase</keyword>
<dbReference type="EMBL" id="VWOJ01000001">
    <property type="protein sequence ID" value="KAA5805505.1"/>
    <property type="molecule type" value="Genomic_DNA"/>
</dbReference>
<dbReference type="InterPro" id="IPR050584">
    <property type="entry name" value="Cholesterol_7-desaturase"/>
</dbReference>
<organism evidence="7 8">
    <name type="scientific">Alkalicaulis satelles</name>
    <dbReference type="NCBI Taxonomy" id="2609175"/>
    <lineage>
        <taxon>Bacteria</taxon>
        <taxon>Pseudomonadati</taxon>
        <taxon>Pseudomonadota</taxon>
        <taxon>Alphaproteobacteria</taxon>
        <taxon>Maricaulales</taxon>
        <taxon>Maricaulaceae</taxon>
        <taxon>Alkalicaulis</taxon>
    </lineage>
</organism>
<dbReference type="AlphaFoldDB" id="A0A5M6ZNL9"/>
<dbReference type="SUPFAM" id="SSF50022">
    <property type="entry name" value="ISP domain"/>
    <property type="match status" value="1"/>
</dbReference>
<evidence type="ECO:0000313" key="8">
    <source>
        <dbReference type="Proteomes" id="UP000325122"/>
    </source>
</evidence>
<feature type="domain" description="Rieske" evidence="6">
    <location>
        <begin position="1"/>
        <end position="105"/>
    </location>
</feature>
<dbReference type="PANTHER" id="PTHR21266">
    <property type="entry name" value="IRON-SULFUR DOMAIN CONTAINING PROTEIN"/>
    <property type="match status" value="1"/>
</dbReference>
<dbReference type="SUPFAM" id="SSF55961">
    <property type="entry name" value="Bet v1-like"/>
    <property type="match status" value="1"/>
</dbReference>
<dbReference type="Pfam" id="PF19112">
    <property type="entry name" value="VanA_C"/>
    <property type="match status" value="1"/>
</dbReference>
<dbReference type="Proteomes" id="UP000325122">
    <property type="component" value="Unassembled WGS sequence"/>
</dbReference>
<dbReference type="InterPro" id="IPR017941">
    <property type="entry name" value="Rieske_2Fe-2S"/>
</dbReference>
<keyword evidence="4" id="KW-0408">Iron</keyword>
<evidence type="ECO:0000259" key="6">
    <source>
        <dbReference type="PROSITE" id="PS51296"/>
    </source>
</evidence>
<dbReference type="Gene3D" id="3.90.380.10">
    <property type="entry name" value="Naphthalene 1,2-dioxygenase Alpha Subunit, Chain A, domain 1"/>
    <property type="match status" value="1"/>
</dbReference>
<dbReference type="CDD" id="cd03469">
    <property type="entry name" value="Rieske_RO_Alpha_N"/>
    <property type="match status" value="1"/>
</dbReference>
<gene>
    <name evidence="7" type="ORF">F1654_02890</name>
</gene>
<dbReference type="GO" id="GO:0051213">
    <property type="term" value="F:dioxygenase activity"/>
    <property type="evidence" value="ECO:0007669"/>
    <property type="project" value="UniProtKB-KW"/>
</dbReference>
<keyword evidence="7" id="KW-0223">Dioxygenase</keyword>
<proteinExistence type="predicted"/>
<keyword evidence="8" id="KW-1185">Reference proteome</keyword>
<evidence type="ECO:0000256" key="4">
    <source>
        <dbReference type="ARBA" id="ARBA00023004"/>
    </source>
</evidence>
<sequence length="342" mass="38679">MPARELKRGAMVTRQIAGHPVVFWRDETGRACAIRDLCPHRGVPLSCGRLEGGGREVECPYHGWRFGADGACTAIPSLTEDQTVDTGKIRVRRYPVAEQQGLIWLWLSDAPVEGPALNPDETPAFEAPLAPAAAPDARPRLVFSMDFDCHVDHAVIGLMDPAHGPYVHGSWWWRTRKSMHEKAKRFGPVERGFSMLEHAPSKNSSIYRLLGGQPTTEITFTLPGIRTELIRIGERHVCGLTAVTPMDANTTRVTQIFWWDLPVMSVLKPFLMPFARAFLKQDRDMVELQREGLKHNPRLMLINDSDTQAKWYFRLKQAWAEQGAGGQFRHPLTKEVTLRWRS</sequence>
<comment type="caution">
    <text evidence="7">The sequence shown here is derived from an EMBL/GenBank/DDBJ whole genome shotgun (WGS) entry which is preliminary data.</text>
</comment>
<dbReference type="InterPro" id="IPR036922">
    <property type="entry name" value="Rieske_2Fe-2S_sf"/>
</dbReference>
<keyword evidence="2" id="KW-0479">Metal-binding</keyword>
<evidence type="ECO:0000256" key="5">
    <source>
        <dbReference type="ARBA" id="ARBA00023014"/>
    </source>
</evidence>
<protein>
    <submittedName>
        <fullName evidence="7">Aromatic ring-hydroxylating dioxygenase subunit alpha</fullName>
    </submittedName>
</protein>
<dbReference type="InterPro" id="IPR044043">
    <property type="entry name" value="VanA_C_cat"/>
</dbReference>
<dbReference type="PROSITE" id="PS51296">
    <property type="entry name" value="RIESKE"/>
    <property type="match status" value="1"/>
</dbReference>
<name>A0A5M6ZNL9_9PROT</name>
<dbReference type="Pfam" id="PF00355">
    <property type="entry name" value="Rieske"/>
    <property type="match status" value="1"/>
</dbReference>
<dbReference type="Gene3D" id="2.102.10.10">
    <property type="entry name" value="Rieske [2Fe-2S] iron-sulphur domain"/>
    <property type="match status" value="1"/>
</dbReference>
<keyword evidence="5" id="KW-0411">Iron-sulfur</keyword>
<keyword evidence="1" id="KW-0001">2Fe-2S</keyword>
<evidence type="ECO:0000256" key="3">
    <source>
        <dbReference type="ARBA" id="ARBA00023002"/>
    </source>
</evidence>
<evidence type="ECO:0000256" key="2">
    <source>
        <dbReference type="ARBA" id="ARBA00022723"/>
    </source>
</evidence>
<dbReference type="GO" id="GO:0046872">
    <property type="term" value="F:metal ion binding"/>
    <property type="evidence" value="ECO:0007669"/>
    <property type="project" value="UniProtKB-KW"/>
</dbReference>
<reference evidence="7 8" key="1">
    <citation type="submission" date="2019-09" db="EMBL/GenBank/DDBJ databases">
        <authorList>
            <person name="Kevbrin V."/>
            <person name="Grouzdev D.S."/>
        </authorList>
    </citation>
    <scope>NUCLEOTIDE SEQUENCE [LARGE SCALE GENOMIC DNA]</scope>
    <source>
        <strain evidence="7 8">G-192</strain>
    </source>
</reference>
<evidence type="ECO:0000313" key="7">
    <source>
        <dbReference type="EMBL" id="KAA5805505.1"/>
    </source>
</evidence>
<dbReference type="GO" id="GO:0051537">
    <property type="term" value="F:2 iron, 2 sulfur cluster binding"/>
    <property type="evidence" value="ECO:0007669"/>
    <property type="project" value="UniProtKB-KW"/>
</dbReference>
<accession>A0A5M6ZNL9</accession>
<evidence type="ECO:0000256" key="1">
    <source>
        <dbReference type="ARBA" id="ARBA00022714"/>
    </source>
</evidence>